<name>A0A250X314_9CHLO</name>
<dbReference type="OrthoDB" id="542725at2759"/>
<keyword evidence="6" id="KW-1185">Reference proteome</keyword>
<comment type="caution">
    <text evidence="5">The sequence shown here is derived from an EMBL/GenBank/DDBJ whole genome shotgun (WGS) entry which is preliminary data.</text>
</comment>
<evidence type="ECO:0000256" key="2">
    <source>
        <dbReference type="ARBA" id="ARBA00022472"/>
    </source>
</evidence>
<protein>
    <submittedName>
        <fullName evidence="5">Uncharacterized protein</fullName>
    </submittedName>
</protein>
<evidence type="ECO:0000313" key="5">
    <source>
        <dbReference type="EMBL" id="GAX77473.1"/>
    </source>
</evidence>
<keyword evidence="2" id="KW-0805">Transcription regulation</keyword>
<dbReference type="STRING" id="1157962.A0A250X314"/>
<gene>
    <name evidence="5" type="ORF">CEUSTIGMA_g4917.t1</name>
</gene>
<feature type="compositionally biased region" description="Polar residues" evidence="4">
    <location>
        <begin position="507"/>
        <end position="517"/>
    </location>
</feature>
<dbReference type="GO" id="GO:0003676">
    <property type="term" value="F:nucleic acid binding"/>
    <property type="evidence" value="ECO:0007669"/>
    <property type="project" value="InterPro"/>
</dbReference>
<keyword evidence="3" id="KW-0809">Transit peptide</keyword>
<dbReference type="EMBL" id="BEGY01000025">
    <property type="protein sequence ID" value="GAX77473.1"/>
    <property type="molecule type" value="Genomic_DNA"/>
</dbReference>
<dbReference type="InterPro" id="IPR038538">
    <property type="entry name" value="MTERF_sf"/>
</dbReference>
<sequence length="761" mass="83436">MWCGRQSCHNQFPHFKATSSIEFHSPKCQIHGTTSSHFTWRCAAATAIVQNAGRTSRKQGITVGAESVDKEASLSEVIGIDHARLKRLVISHPALLHASPKQLVPRLMRLSEVLKSPIEQVLILVSRAPGVLSSSPTIFLEKAVEMEVALGLRKETILCLLSMQPEFLEIPTKRLANRCFQLAMLLNVSLFAALKALTRLPPSSLFELFGLRPTSIAMRHAQLKEMLQVSVGVPGIPLPDDPTIADDGGIAFTPLLMRRPLPGALKALSPRDRHEALRSLKSAAHIIGAASRAASRLPRRPSCASALILKCPQLLLMSPEELLATHRALLSILQVPHARLAALLSRCPTLLLHPASDIQHTWACLLQCLSLPRAGLVSRLLQQPQLLEVPGEDVEGRVSALQTNLELERYEVVRMLRNHIQLLRADPAAVGRKMRFLSALFGISLEAVNQSVRLQPGLLTLSLEMLRRKCEGLHLVLLPELYQHHSLDRNRVANSPSLKEFSMPASAHTSAGTSHRNLPTAKMLDTNTVRNVMTPSPHSGLPSYLSSSVANHVVHTSCMSPSSNSPSLSPKPSQCHPCISHIINHHPTLLTLSTKTLCHKLGGLSLYFGIEERLFRRVVLDHPLLLTTSTQNLRYKCSELQFILGISSRAARFLILAHPSVALTAHCSTIKRSLLAACRQHIQPGSTVMCQESRNVSVQGRNVRLGSESALVSSEDSSAGIEEEECSVSITADMEMLEARLSSFVMRCSLTYLSRILSSLV</sequence>
<feature type="region of interest" description="Disordered" evidence="4">
    <location>
        <begin position="501"/>
        <end position="520"/>
    </location>
</feature>
<accession>A0A250X314</accession>
<dbReference type="PANTHER" id="PTHR13068">
    <property type="entry name" value="CGI-12 PROTEIN-RELATED"/>
    <property type="match status" value="1"/>
</dbReference>
<evidence type="ECO:0000256" key="3">
    <source>
        <dbReference type="ARBA" id="ARBA00022946"/>
    </source>
</evidence>
<dbReference type="Pfam" id="PF02536">
    <property type="entry name" value="mTERF"/>
    <property type="match status" value="1"/>
</dbReference>
<dbReference type="Proteomes" id="UP000232323">
    <property type="component" value="Unassembled WGS sequence"/>
</dbReference>
<organism evidence="5 6">
    <name type="scientific">Chlamydomonas eustigma</name>
    <dbReference type="NCBI Taxonomy" id="1157962"/>
    <lineage>
        <taxon>Eukaryota</taxon>
        <taxon>Viridiplantae</taxon>
        <taxon>Chlorophyta</taxon>
        <taxon>core chlorophytes</taxon>
        <taxon>Chlorophyceae</taxon>
        <taxon>CS clade</taxon>
        <taxon>Chlamydomonadales</taxon>
        <taxon>Chlamydomonadaceae</taxon>
        <taxon>Chlamydomonas</taxon>
    </lineage>
</organism>
<reference evidence="5 6" key="1">
    <citation type="submission" date="2017-08" db="EMBL/GenBank/DDBJ databases">
        <title>Acidophilic green algal genome provides insights into adaptation to an acidic environment.</title>
        <authorList>
            <person name="Hirooka S."/>
            <person name="Hirose Y."/>
            <person name="Kanesaki Y."/>
            <person name="Higuchi S."/>
            <person name="Fujiwara T."/>
            <person name="Onuma R."/>
            <person name="Era A."/>
            <person name="Ohbayashi R."/>
            <person name="Uzuka A."/>
            <person name="Nozaki H."/>
            <person name="Yoshikawa H."/>
            <person name="Miyagishima S.Y."/>
        </authorList>
    </citation>
    <scope>NUCLEOTIDE SEQUENCE [LARGE SCALE GENOMIC DNA]</scope>
    <source>
        <strain evidence="5 6">NIES-2499</strain>
    </source>
</reference>
<evidence type="ECO:0000256" key="1">
    <source>
        <dbReference type="ARBA" id="ARBA00007692"/>
    </source>
</evidence>
<dbReference type="PANTHER" id="PTHR13068:SF219">
    <property type="entry name" value="MITOCHONDRIAL TRANSCRIPTION TERMINATION FACTOR FAMILY PROTEIN"/>
    <property type="match status" value="1"/>
</dbReference>
<dbReference type="InterPro" id="IPR003690">
    <property type="entry name" value="MTERF"/>
</dbReference>
<proteinExistence type="inferred from homology"/>
<evidence type="ECO:0000313" key="6">
    <source>
        <dbReference type="Proteomes" id="UP000232323"/>
    </source>
</evidence>
<dbReference type="SMART" id="SM00733">
    <property type="entry name" value="Mterf"/>
    <property type="match status" value="6"/>
</dbReference>
<comment type="similarity">
    <text evidence="1">Belongs to the mTERF family.</text>
</comment>
<keyword evidence="2" id="KW-0806">Transcription termination</keyword>
<keyword evidence="2" id="KW-0804">Transcription</keyword>
<dbReference type="AlphaFoldDB" id="A0A250X314"/>
<dbReference type="Gene3D" id="1.25.70.10">
    <property type="entry name" value="Transcription termination factor 3, mitochondrial"/>
    <property type="match status" value="3"/>
</dbReference>
<dbReference type="GO" id="GO:0006353">
    <property type="term" value="P:DNA-templated transcription termination"/>
    <property type="evidence" value="ECO:0007669"/>
    <property type="project" value="UniProtKB-KW"/>
</dbReference>
<evidence type="ECO:0000256" key="4">
    <source>
        <dbReference type="SAM" id="MobiDB-lite"/>
    </source>
</evidence>